<evidence type="ECO:0000256" key="1">
    <source>
        <dbReference type="SAM" id="MobiDB-lite"/>
    </source>
</evidence>
<accession>A0A814LQL7</accession>
<evidence type="ECO:0000313" key="2">
    <source>
        <dbReference type="EMBL" id="CAF1068695.1"/>
    </source>
</evidence>
<dbReference type="AlphaFoldDB" id="A0A814LQL7"/>
<gene>
    <name evidence="2" type="ORF">JYZ213_LOCUS19629</name>
</gene>
<proteinExistence type="predicted"/>
<feature type="region of interest" description="Disordered" evidence="1">
    <location>
        <begin position="1"/>
        <end position="48"/>
    </location>
</feature>
<evidence type="ECO:0000313" key="3">
    <source>
        <dbReference type="Proteomes" id="UP000663845"/>
    </source>
</evidence>
<comment type="caution">
    <text evidence="2">The sequence shown here is derived from an EMBL/GenBank/DDBJ whole genome shotgun (WGS) entry which is preliminary data.</text>
</comment>
<feature type="non-terminal residue" evidence="2">
    <location>
        <position position="1"/>
    </location>
</feature>
<feature type="compositionally biased region" description="Polar residues" evidence="1">
    <location>
        <begin position="15"/>
        <end position="24"/>
    </location>
</feature>
<reference evidence="2" key="1">
    <citation type="submission" date="2021-02" db="EMBL/GenBank/DDBJ databases">
        <authorList>
            <person name="Nowell W R."/>
        </authorList>
    </citation>
    <scope>NUCLEOTIDE SEQUENCE</scope>
</reference>
<feature type="compositionally biased region" description="Basic and acidic residues" evidence="1">
    <location>
        <begin position="32"/>
        <end position="48"/>
    </location>
</feature>
<dbReference type="Proteomes" id="UP000663845">
    <property type="component" value="Unassembled WGS sequence"/>
</dbReference>
<name>A0A814LQL7_9BILA</name>
<sequence length="48" mass="5054">PIMNPPKPSKDKESPGTSSSSQVTFAGIKSGNKKEVRGGRIRAEVVSI</sequence>
<organism evidence="2 3">
    <name type="scientific">Adineta steineri</name>
    <dbReference type="NCBI Taxonomy" id="433720"/>
    <lineage>
        <taxon>Eukaryota</taxon>
        <taxon>Metazoa</taxon>
        <taxon>Spiralia</taxon>
        <taxon>Gnathifera</taxon>
        <taxon>Rotifera</taxon>
        <taxon>Eurotatoria</taxon>
        <taxon>Bdelloidea</taxon>
        <taxon>Adinetida</taxon>
        <taxon>Adinetidae</taxon>
        <taxon>Adineta</taxon>
    </lineage>
</organism>
<protein>
    <submittedName>
        <fullName evidence="2">Uncharacterized protein</fullName>
    </submittedName>
</protein>
<dbReference type="EMBL" id="CAJNOG010000201">
    <property type="protein sequence ID" value="CAF1068695.1"/>
    <property type="molecule type" value="Genomic_DNA"/>
</dbReference>